<evidence type="ECO:0000313" key="7">
    <source>
        <dbReference type="Proteomes" id="UP000324585"/>
    </source>
</evidence>
<evidence type="ECO:0000259" key="5">
    <source>
        <dbReference type="Pfam" id="PF01266"/>
    </source>
</evidence>
<keyword evidence="3" id="KW-0560">Oxidoreductase</keyword>
<dbReference type="NCBIfam" id="TIGR02352">
    <property type="entry name" value="thiamin_ThiO"/>
    <property type="match status" value="1"/>
</dbReference>
<sequence length="660" mass="70593">MMAGFVGTWSVARDCAPRQTLRVSRISVGGRGVARRGDAHRPAGPVEVSRAVRKHVMSAAGTPGGSHLASPAQLADVVVVGAGIHGLACAVELARRGAVVTVLSRELAESATRAAAGMLAPQSEQIEQGPLLDLCLRSRDMYADWVRMVSALADGTPVDYTAHADFLVPVMRSLNEELQREYSPPLSAGPSSFLSSRSAVQAVDPALCGQDVLGGWWFPTDGKVDNVQLHAALLNAAERLGVRVVHGAHVASLSIASSPLARFRKSSRNSQVARGVLTTAGELYIADHVLITNGSWARSLLAVPVRPLKGQMLSLDPPLSSSAAARSPALRSVVFGPGSYLVPRQDGRIIVGATVEDIGFDVSVTASGIHKLLDTAIRMVPSLGDYQLGKTWSGYRPTTPDLMPILGSVPHYENVTIATGHHRNGILLAPITAQIIADQIIMGKQSSEDLDALLQAFQSDRFTNHPDSVSPGNWKDRFYSSRANAFSKDSTPAPLASSSKVDTMTSATPQAKVMMWHIQEDGTEVPVEYKKPPPALSGDYGDTSPDPNDTEAAHATSGRQQGKVYSSAEGDSVEYVTSVPKRNGVHRPGNSNDAYEDVMQFRGASDKQQRMSEALAKNRSFGNTTGKPGSSVSKEEWEHFDRVYEETMRDANSFLDGISF</sequence>
<gene>
    <name evidence="6" type="ORF">FVE85_5431</name>
</gene>
<feature type="region of interest" description="Disordered" evidence="4">
    <location>
        <begin position="485"/>
        <end position="504"/>
    </location>
</feature>
<dbReference type="OrthoDB" id="424974at2759"/>
<dbReference type="InterPro" id="IPR036188">
    <property type="entry name" value="FAD/NAD-bd_sf"/>
</dbReference>
<dbReference type="GO" id="GO:0016491">
    <property type="term" value="F:oxidoreductase activity"/>
    <property type="evidence" value="ECO:0007669"/>
    <property type="project" value="UniProtKB-KW"/>
</dbReference>
<dbReference type="InterPro" id="IPR006076">
    <property type="entry name" value="FAD-dep_OxRdtase"/>
</dbReference>
<dbReference type="GO" id="GO:0009229">
    <property type="term" value="P:thiamine diphosphate biosynthetic process"/>
    <property type="evidence" value="ECO:0007669"/>
    <property type="project" value="UniProtKB-UniPathway"/>
</dbReference>
<protein>
    <submittedName>
        <fullName evidence="6">Bifunctional protein ThiO/ThiG</fullName>
    </submittedName>
</protein>
<dbReference type="GO" id="GO:0005737">
    <property type="term" value="C:cytoplasm"/>
    <property type="evidence" value="ECO:0007669"/>
    <property type="project" value="TreeGrafter"/>
</dbReference>
<evidence type="ECO:0000256" key="2">
    <source>
        <dbReference type="ARBA" id="ARBA00022977"/>
    </source>
</evidence>
<evidence type="ECO:0000256" key="1">
    <source>
        <dbReference type="ARBA" id="ARBA00004948"/>
    </source>
</evidence>
<dbReference type="Gene3D" id="3.30.9.10">
    <property type="entry name" value="D-Amino Acid Oxidase, subunit A, domain 2"/>
    <property type="match status" value="1"/>
</dbReference>
<reference evidence="7" key="1">
    <citation type="journal article" date="2019" name="Nat. Commun.">
        <title>Expansion of phycobilisome linker gene families in mesophilic red algae.</title>
        <authorList>
            <person name="Lee J."/>
            <person name="Kim D."/>
            <person name="Bhattacharya D."/>
            <person name="Yoon H.S."/>
        </authorList>
    </citation>
    <scope>NUCLEOTIDE SEQUENCE [LARGE SCALE GENOMIC DNA]</scope>
    <source>
        <strain evidence="7">CCMP 1328</strain>
    </source>
</reference>
<organism evidence="6 7">
    <name type="scientific">Porphyridium purpureum</name>
    <name type="common">Red alga</name>
    <name type="synonym">Porphyridium cruentum</name>
    <dbReference type="NCBI Taxonomy" id="35688"/>
    <lineage>
        <taxon>Eukaryota</taxon>
        <taxon>Rhodophyta</taxon>
        <taxon>Bangiophyceae</taxon>
        <taxon>Porphyridiales</taxon>
        <taxon>Porphyridiaceae</taxon>
        <taxon>Porphyridium</taxon>
    </lineage>
</organism>
<dbReference type="PANTHER" id="PTHR13847:SF289">
    <property type="entry name" value="GLYCINE OXIDASE"/>
    <property type="match status" value="1"/>
</dbReference>
<evidence type="ECO:0000256" key="3">
    <source>
        <dbReference type="ARBA" id="ARBA00023002"/>
    </source>
</evidence>
<proteinExistence type="predicted"/>
<feature type="region of interest" description="Disordered" evidence="4">
    <location>
        <begin position="524"/>
        <end position="572"/>
    </location>
</feature>
<comment type="pathway">
    <text evidence="1">Cofactor biosynthesis; thiamine diphosphate biosynthesis.</text>
</comment>
<dbReference type="SUPFAM" id="SSF51905">
    <property type="entry name" value="FAD/NAD(P)-binding domain"/>
    <property type="match status" value="1"/>
</dbReference>
<comment type="caution">
    <text evidence="6">The sequence shown here is derived from an EMBL/GenBank/DDBJ whole genome shotgun (WGS) entry which is preliminary data.</text>
</comment>
<dbReference type="EMBL" id="VRMN01000001">
    <property type="protein sequence ID" value="KAA8497846.1"/>
    <property type="molecule type" value="Genomic_DNA"/>
</dbReference>
<dbReference type="OMA" id="PEDCHIN"/>
<dbReference type="UniPathway" id="UPA00060"/>
<dbReference type="GO" id="GO:0009228">
    <property type="term" value="P:thiamine biosynthetic process"/>
    <property type="evidence" value="ECO:0007669"/>
    <property type="project" value="UniProtKB-KW"/>
</dbReference>
<dbReference type="AlphaFoldDB" id="A0A5J4Z2J0"/>
<name>A0A5J4Z2J0_PORPP</name>
<accession>A0A5J4Z2J0</accession>
<dbReference type="PANTHER" id="PTHR13847">
    <property type="entry name" value="SARCOSINE DEHYDROGENASE-RELATED"/>
    <property type="match status" value="1"/>
</dbReference>
<feature type="domain" description="FAD dependent oxidoreductase" evidence="5">
    <location>
        <begin position="76"/>
        <end position="438"/>
    </location>
</feature>
<dbReference type="GO" id="GO:0050660">
    <property type="term" value="F:flavin adenine dinucleotide binding"/>
    <property type="evidence" value="ECO:0007669"/>
    <property type="project" value="InterPro"/>
</dbReference>
<keyword evidence="7" id="KW-1185">Reference proteome</keyword>
<dbReference type="Proteomes" id="UP000324585">
    <property type="component" value="Unassembled WGS sequence"/>
</dbReference>
<feature type="compositionally biased region" description="Polar residues" evidence="4">
    <location>
        <begin position="620"/>
        <end position="632"/>
    </location>
</feature>
<evidence type="ECO:0000313" key="6">
    <source>
        <dbReference type="EMBL" id="KAA8497846.1"/>
    </source>
</evidence>
<evidence type="ECO:0000256" key="4">
    <source>
        <dbReference type="SAM" id="MobiDB-lite"/>
    </source>
</evidence>
<keyword evidence="2" id="KW-0784">Thiamine biosynthesis</keyword>
<dbReference type="InterPro" id="IPR012727">
    <property type="entry name" value="Gly_oxidase_ThiO"/>
</dbReference>
<dbReference type="Pfam" id="PF01266">
    <property type="entry name" value="DAO"/>
    <property type="match status" value="1"/>
</dbReference>
<feature type="region of interest" description="Disordered" evidence="4">
    <location>
        <begin position="604"/>
        <end position="636"/>
    </location>
</feature>
<dbReference type="Gene3D" id="3.50.50.60">
    <property type="entry name" value="FAD/NAD(P)-binding domain"/>
    <property type="match status" value="1"/>
</dbReference>
<dbReference type="SUPFAM" id="SSF54373">
    <property type="entry name" value="FAD-linked reductases, C-terminal domain"/>
    <property type="match status" value="1"/>
</dbReference>